<evidence type="ECO:0000313" key="2">
    <source>
        <dbReference type="Proteomes" id="UP000018721"/>
    </source>
</evidence>
<comment type="caution">
    <text evidence="1">The sequence shown here is derived from an EMBL/GenBank/DDBJ whole genome shotgun (WGS) entry which is preliminary data.</text>
</comment>
<evidence type="ECO:0000313" key="1">
    <source>
        <dbReference type="EMBL" id="ETI33718.1"/>
    </source>
</evidence>
<accession>V9E5A2</accession>
<dbReference type="EMBL" id="ANIZ01003398">
    <property type="protein sequence ID" value="ETI33718.1"/>
    <property type="molecule type" value="Genomic_DNA"/>
</dbReference>
<reference evidence="1 2" key="1">
    <citation type="submission" date="2013-11" db="EMBL/GenBank/DDBJ databases">
        <title>The Genome Sequence of Phytophthora parasitica P1569.</title>
        <authorList>
            <consortium name="The Broad Institute Genomics Platform"/>
            <person name="Russ C."/>
            <person name="Tyler B."/>
            <person name="Panabieres F."/>
            <person name="Shan W."/>
            <person name="Tripathy S."/>
            <person name="Grunwald N."/>
            <person name="Machado M."/>
            <person name="Johnson C.S."/>
            <person name="Arredondo F."/>
            <person name="Hong C."/>
            <person name="Coffey M."/>
            <person name="Young S.K."/>
            <person name="Zeng Q."/>
            <person name="Gargeya S."/>
            <person name="Fitzgerald M."/>
            <person name="Abouelleil A."/>
            <person name="Alvarado L."/>
            <person name="Chapman S.B."/>
            <person name="Gainer-Dewar J."/>
            <person name="Goldberg J."/>
            <person name="Griggs A."/>
            <person name="Gujja S."/>
            <person name="Hansen M."/>
            <person name="Howarth C."/>
            <person name="Imamovic A."/>
            <person name="Ireland A."/>
            <person name="Larimer J."/>
            <person name="McCowan C."/>
            <person name="Murphy C."/>
            <person name="Pearson M."/>
            <person name="Poon T.W."/>
            <person name="Priest M."/>
            <person name="Roberts A."/>
            <person name="Saif S."/>
            <person name="Shea T."/>
            <person name="Sykes S."/>
            <person name="Wortman J."/>
            <person name="Nusbaum C."/>
            <person name="Birren B."/>
        </authorList>
    </citation>
    <scope>NUCLEOTIDE SEQUENCE [LARGE SCALE GENOMIC DNA]</scope>
    <source>
        <strain evidence="1 2">P1569</strain>
    </source>
</reference>
<sequence length="85" mass="10038">MVRCVWTKRRQKKVDKTETCDERVKRREHAQAFFTCILEDVRNFGQLKRRRQLRRYNSPHSLVSVVHPSAAQKSCDAKVEPKATP</sequence>
<dbReference type="AlphaFoldDB" id="V9E5A2"/>
<dbReference type="Proteomes" id="UP000018721">
    <property type="component" value="Unassembled WGS sequence"/>
</dbReference>
<protein>
    <submittedName>
        <fullName evidence="1">Uncharacterized protein</fullName>
    </submittedName>
</protein>
<name>V9E5A2_PHYNI</name>
<gene>
    <name evidence="1" type="ORF">F443_19643</name>
</gene>
<proteinExistence type="predicted"/>
<keyword evidence="2" id="KW-1185">Reference proteome</keyword>
<organism evidence="1 2">
    <name type="scientific">Phytophthora nicotianae P1569</name>
    <dbReference type="NCBI Taxonomy" id="1317065"/>
    <lineage>
        <taxon>Eukaryota</taxon>
        <taxon>Sar</taxon>
        <taxon>Stramenopiles</taxon>
        <taxon>Oomycota</taxon>
        <taxon>Peronosporomycetes</taxon>
        <taxon>Peronosporales</taxon>
        <taxon>Peronosporaceae</taxon>
        <taxon>Phytophthora</taxon>
    </lineage>
</organism>
<dbReference type="HOGENOM" id="CLU_2517502_0_0_1"/>